<keyword evidence="3" id="KW-1185">Reference proteome</keyword>
<protein>
    <submittedName>
        <fullName evidence="2">Uncharacterized protein</fullName>
    </submittedName>
</protein>
<gene>
    <name evidence="2" type="ORF">NV36_11670</name>
</gene>
<dbReference type="AlphaFoldDB" id="A0A0A2GW45"/>
<evidence type="ECO:0000313" key="2">
    <source>
        <dbReference type="EMBL" id="KGO07427.1"/>
    </source>
</evidence>
<accession>A0A0A2GW45</accession>
<dbReference type="EMBL" id="JSAQ01000001">
    <property type="protein sequence ID" value="KGO07427.1"/>
    <property type="molecule type" value="Genomic_DNA"/>
</dbReference>
<proteinExistence type="predicted"/>
<dbReference type="Proteomes" id="UP000030140">
    <property type="component" value="Unassembled WGS sequence"/>
</dbReference>
<evidence type="ECO:0000256" key="1">
    <source>
        <dbReference type="SAM" id="MobiDB-lite"/>
    </source>
</evidence>
<comment type="caution">
    <text evidence="2">The sequence shown here is derived from an EMBL/GenBank/DDBJ whole genome shotgun (WGS) entry which is preliminary data.</text>
</comment>
<name>A0A0A2GW45_9FLAO</name>
<organism evidence="2 3">
    <name type="scientific">Dokdonia donghaensis DSW-1</name>
    <dbReference type="NCBI Taxonomy" id="1300343"/>
    <lineage>
        <taxon>Bacteria</taxon>
        <taxon>Pseudomonadati</taxon>
        <taxon>Bacteroidota</taxon>
        <taxon>Flavobacteriia</taxon>
        <taxon>Flavobacteriales</taxon>
        <taxon>Flavobacteriaceae</taxon>
        <taxon>Dokdonia</taxon>
    </lineage>
</organism>
<evidence type="ECO:0000313" key="3">
    <source>
        <dbReference type="Proteomes" id="UP000030140"/>
    </source>
</evidence>
<feature type="region of interest" description="Disordered" evidence="1">
    <location>
        <begin position="1"/>
        <end position="22"/>
    </location>
</feature>
<reference evidence="2 3" key="1">
    <citation type="submission" date="2014-10" db="EMBL/GenBank/DDBJ databases">
        <title>Draft genome sequence of the proteorhodopsin-containing marine bacterium Dokdonia donghaensis.</title>
        <authorList>
            <person name="Gomez-Consarnau L."/>
            <person name="Gonzalez J.M."/>
            <person name="Riedel T."/>
            <person name="Jaenicke S."/>
            <person name="Wagner-Doebler I."/>
            <person name="Fuhrman J.A."/>
        </authorList>
    </citation>
    <scope>NUCLEOTIDE SEQUENCE [LARGE SCALE GENOMIC DNA]</scope>
    <source>
        <strain evidence="2 3">DSW-1</strain>
    </source>
</reference>
<sequence length="74" mass="8865">MLRAMPSIIGSQNKKSSDEKYFKHKRSERLKTVTTPYIIKYFLRWGATSDQRNKRYTKQHTCMAPVMGRKRRPM</sequence>